<proteinExistence type="predicted"/>
<dbReference type="AlphaFoldDB" id="A0A4R0RKF4"/>
<name>A0A4R0RKF4_9APHY</name>
<evidence type="ECO:0000313" key="3">
    <source>
        <dbReference type="EMBL" id="TCD68961.1"/>
    </source>
</evidence>
<accession>A0A4R0RKF4</accession>
<dbReference type="Proteomes" id="UP000292702">
    <property type="component" value="Unassembled WGS sequence"/>
</dbReference>
<feature type="chain" id="PRO_5020838630" evidence="2">
    <location>
        <begin position="23"/>
        <end position="105"/>
    </location>
</feature>
<keyword evidence="2" id="KW-0732">Signal</keyword>
<keyword evidence="4" id="KW-1185">Reference proteome</keyword>
<evidence type="ECO:0000256" key="2">
    <source>
        <dbReference type="SAM" id="SignalP"/>
    </source>
</evidence>
<evidence type="ECO:0000313" key="4">
    <source>
        <dbReference type="Proteomes" id="UP000292702"/>
    </source>
</evidence>
<comment type="caution">
    <text evidence="3">The sequence shown here is derived from an EMBL/GenBank/DDBJ whole genome shotgun (WGS) entry which is preliminary data.</text>
</comment>
<evidence type="ECO:0000256" key="1">
    <source>
        <dbReference type="SAM" id="MobiDB-lite"/>
    </source>
</evidence>
<sequence>MKPAPTTLLAFILLVLAQSVLGLPNQVRPRGPVLLPQPPTVSCFTRQREALTPNINHRPETFDSSSTETDAGYLPFGFRSRSVTPHSWDSWDSHSPEPTIDDEFV</sequence>
<reference evidence="3 4" key="1">
    <citation type="submission" date="2018-11" db="EMBL/GenBank/DDBJ databases">
        <title>Genome assembly of Steccherinum ochraceum LE-BIN_3174, the white-rot fungus of the Steccherinaceae family (The Residual Polyporoid clade, Polyporales, Basidiomycota).</title>
        <authorList>
            <person name="Fedorova T.V."/>
            <person name="Glazunova O.A."/>
            <person name="Landesman E.O."/>
            <person name="Moiseenko K.V."/>
            <person name="Psurtseva N.V."/>
            <person name="Savinova O.S."/>
            <person name="Shakhova N.V."/>
            <person name="Tyazhelova T.V."/>
            <person name="Vasina D.V."/>
        </authorList>
    </citation>
    <scope>NUCLEOTIDE SEQUENCE [LARGE SCALE GENOMIC DNA]</scope>
    <source>
        <strain evidence="3 4">LE-BIN_3174</strain>
    </source>
</reference>
<gene>
    <name evidence="3" type="ORF">EIP91_009351</name>
</gene>
<feature type="region of interest" description="Disordered" evidence="1">
    <location>
        <begin position="83"/>
        <end position="105"/>
    </location>
</feature>
<organism evidence="3 4">
    <name type="scientific">Steccherinum ochraceum</name>
    <dbReference type="NCBI Taxonomy" id="92696"/>
    <lineage>
        <taxon>Eukaryota</taxon>
        <taxon>Fungi</taxon>
        <taxon>Dikarya</taxon>
        <taxon>Basidiomycota</taxon>
        <taxon>Agaricomycotina</taxon>
        <taxon>Agaricomycetes</taxon>
        <taxon>Polyporales</taxon>
        <taxon>Steccherinaceae</taxon>
        <taxon>Steccherinum</taxon>
    </lineage>
</organism>
<dbReference type="EMBL" id="RWJN01000053">
    <property type="protein sequence ID" value="TCD68961.1"/>
    <property type="molecule type" value="Genomic_DNA"/>
</dbReference>
<protein>
    <submittedName>
        <fullName evidence="3">Uncharacterized protein</fullName>
    </submittedName>
</protein>
<feature type="signal peptide" evidence="2">
    <location>
        <begin position="1"/>
        <end position="22"/>
    </location>
</feature>